<evidence type="ECO:0000313" key="2">
    <source>
        <dbReference type="Proteomes" id="UP000694843"/>
    </source>
</evidence>
<sequence>MSDAVPVPEPADGHDPLLSVLLNVRQATLQRLMEWHVGWVEVGGFSEPQGRWLYSLVCCLETPLTPELGDNLRKLVFLCAAARAALDSAAHPHLSQLNTLITIVTRFFNQEDLADPR</sequence>
<dbReference type="KEGG" id="hazt:108673750"/>
<dbReference type="OrthoDB" id="428895at2759"/>
<organism evidence="2 3">
    <name type="scientific">Hyalella azteca</name>
    <name type="common">Amphipod</name>
    <dbReference type="NCBI Taxonomy" id="294128"/>
    <lineage>
        <taxon>Eukaryota</taxon>
        <taxon>Metazoa</taxon>
        <taxon>Ecdysozoa</taxon>
        <taxon>Arthropoda</taxon>
        <taxon>Crustacea</taxon>
        <taxon>Multicrustacea</taxon>
        <taxon>Malacostraca</taxon>
        <taxon>Eumalacostraca</taxon>
        <taxon>Peracarida</taxon>
        <taxon>Amphipoda</taxon>
        <taxon>Senticaudata</taxon>
        <taxon>Talitrida</taxon>
        <taxon>Talitroidea</taxon>
        <taxon>Hyalellidae</taxon>
        <taxon>Hyalella</taxon>
    </lineage>
</organism>
<dbReference type="GO" id="GO:0005634">
    <property type="term" value="C:nucleus"/>
    <property type="evidence" value="ECO:0007669"/>
    <property type="project" value="TreeGrafter"/>
</dbReference>
<dbReference type="Gene3D" id="1.20.58.1070">
    <property type="match status" value="1"/>
</dbReference>
<dbReference type="Pfam" id="PF04938">
    <property type="entry name" value="SIP1"/>
    <property type="match status" value="1"/>
</dbReference>
<dbReference type="RefSeq" id="XP_018017111.1">
    <property type="nucleotide sequence ID" value="XM_018161622.2"/>
</dbReference>
<dbReference type="AlphaFoldDB" id="A0A8B7NW04"/>
<dbReference type="GeneID" id="108673750"/>
<dbReference type="GO" id="GO:0032797">
    <property type="term" value="C:SMN complex"/>
    <property type="evidence" value="ECO:0007669"/>
    <property type="project" value="TreeGrafter"/>
</dbReference>
<evidence type="ECO:0000313" key="3">
    <source>
        <dbReference type="RefSeq" id="XP_018017111.1"/>
    </source>
</evidence>
<protein>
    <submittedName>
        <fullName evidence="3">Gem-associated protein 2-like</fullName>
    </submittedName>
</protein>
<accession>A0A8B7NW04</accession>
<dbReference type="PANTHER" id="PTHR12794:SF0">
    <property type="entry name" value="GEM-ASSOCIATED PROTEIN 2"/>
    <property type="match status" value="1"/>
</dbReference>
<reference evidence="3" key="1">
    <citation type="submission" date="2025-08" db="UniProtKB">
        <authorList>
            <consortium name="RefSeq"/>
        </authorList>
    </citation>
    <scope>IDENTIFICATION</scope>
    <source>
        <tissue evidence="3">Whole organism</tissue>
    </source>
</reference>
<dbReference type="InterPro" id="IPR035426">
    <property type="entry name" value="Gemin2/Brr1"/>
</dbReference>
<dbReference type="CTD" id="40087"/>
<keyword evidence="2" id="KW-1185">Reference proteome</keyword>
<evidence type="ECO:0000256" key="1">
    <source>
        <dbReference type="ARBA" id="ARBA00025758"/>
    </source>
</evidence>
<proteinExistence type="inferred from homology"/>
<name>A0A8B7NW04_HYAAZ</name>
<dbReference type="Proteomes" id="UP000694843">
    <property type="component" value="Unplaced"/>
</dbReference>
<dbReference type="PANTHER" id="PTHR12794">
    <property type="entry name" value="GEMIN2"/>
    <property type="match status" value="1"/>
</dbReference>
<gene>
    <name evidence="3" type="primary">LOC108673750</name>
</gene>
<comment type="similarity">
    <text evidence="1">Belongs to the gemin-2 family.</text>
</comment>
<dbReference type="GO" id="GO:0000387">
    <property type="term" value="P:spliceosomal snRNP assembly"/>
    <property type="evidence" value="ECO:0007669"/>
    <property type="project" value="InterPro"/>
</dbReference>